<keyword evidence="7" id="KW-1185">Reference proteome</keyword>
<sequence>MKTTTPRKEVCNDFVQVVKQSPKYNQFLHLMKNFWSKEEHNRNAVSFVSKRVKQIFEGHSELASKFKTFVHDPYEDTTIAVEGDSGDDEEPLHLEYSFYEKAMQLLRSPNEYKQFLKFLYLYSEKIISKDELQDLTGFTWTKNEDTCETTKSAENRPDKRGDCEKHEREKCQGFEASTSKRRRLIEEPKSMLERLLEFKGENPSYKESTRTNNQISLFASGISTYPDDDEVPHYEPKKNTETSSEYFRHSIYEEQMFKCEDERVERDILLNTIQGVEELVAKIDDSNTIKVGSHIRIEDHLSVPHLGCIKRLFGKSGLDVMDSFLDNAIIVLPLILTRLHQKQQEKMNIISSSNSSFKQQNTTSSSNKGEASTSCAIL</sequence>
<comment type="caution">
    <text evidence="6">The sequence shown here is derived from an EMBL/GenBank/DDBJ whole genome shotgun (WGS) entry which is preliminary data.</text>
</comment>
<evidence type="ECO:0000256" key="2">
    <source>
        <dbReference type="ARBA" id="ARBA00022491"/>
    </source>
</evidence>
<dbReference type="GO" id="GO:0000118">
    <property type="term" value="C:histone deacetylase complex"/>
    <property type="evidence" value="ECO:0007669"/>
    <property type="project" value="TreeGrafter"/>
</dbReference>
<dbReference type="InterPro" id="IPR039774">
    <property type="entry name" value="Sin3-like"/>
</dbReference>
<evidence type="ECO:0000256" key="4">
    <source>
        <dbReference type="SAM" id="MobiDB-lite"/>
    </source>
</evidence>
<dbReference type="Pfam" id="PF08295">
    <property type="entry name" value="Sin3_corepress"/>
    <property type="match status" value="1"/>
</dbReference>
<feature type="domain" description="Histone deacetylase interacting" evidence="5">
    <location>
        <begin position="239"/>
        <end position="284"/>
    </location>
</feature>
<dbReference type="InterPro" id="IPR003822">
    <property type="entry name" value="PAH"/>
</dbReference>
<dbReference type="SUPFAM" id="SSF47762">
    <property type="entry name" value="PAH2 domain"/>
    <property type="match status" value="1"/>
</dbReference>
<dbReference type="GO" id="GO:0000122">
    <property type="term" value="P:negative regulation of transcription by RNA polymerase II"/>
    <property type="evidence" value="ECO:0007669"/>
    <property type="project" value="TreeGrafter"/>
</dbReference>
<dbReference type="Gene3D" id="1.20.1160.11">
    <property type="entry name" value="Paired amphipathic helix"/>
    <property type="match status" value="2"/>
</dbReference>
<dbReference type="Pfam" id="PF02671">
    <property type="entry name" value="PAH"/>
    <property type="match status" value="1"/>
</dbReference>
<dbReference type="GO" id="GO:0003714">
    <property type="term" value="F:transcription corepressor activity"/>
    <property type="evidence" value="ECO:0007669"/>
    <property type="project" value="InterPro"/>
</dbReference>
<evidence type="ECO:0000313" key="7">
    <source>
        <dbReference type="Proteomes" id="UP001202328"/>
    </source>
</evidence>
<proteinExistence type="predicted"/>
<dbReference type="PANTHER" id="PTHR12346">
    <property type="entry name" value="SIN3B-RELATED"/>
    <property type="match status" value="1"/>
</dbReference>
<keyword evidence="3" id="KW-0539">Nucleus</keyword>
<gene>
    <name evidence="6" type="ORF">MKW98_018892</name>
</gene>
<evidence type="ECO:0000259" key="5">
    <source>
        <dbReference type="Pfam" id="PF08295"/>
    </source>
</evidence>
<organism evidence="6 7">
    <name type="scientific">Papaver atlanticum</name>
    <dbReference type="NCBI Taxonomy" id="357466"/>
    <lineage>
        <taxon>Eukaryota</taxon>
        <taxon>Viridiplantae</taxon>
        <taxon>Streptophyta</taxon>
        <taxon>Embryophyta</taxon>
        <taxon>Tracheophyta</taxon>
        <taxon>Spermatophyta</taxon>
        <taxon>Magnoliopsida</taxon>
        <taxon>Ranunculales</taxon>
        <taxon>Papaveraceae</taxon>
        <taxon>Papaveroideae</taxon>
        <taxon>Papaver</taxon>
    </lineage>
</organism>
<name>A0AAD4TKJ8_9MAGN</name>
<evidence type="ECO:0000313" key="6">
    <source>
        <dbReference type="EMBL" id="KAI3959302.1"/>
    </source>
</evidence>
<evidence type="ECO:0000256" key="1">
    <source>
        <dbReference type="ARBA" id="ARBA00004123"/>
    </source>
</evidence>
<dbReference type="InterPro" id="IPR036600">
    <property type="entry name" value="PAH_sf"/>
</dbReference>
<dbReference type="InterPro" id="IPR013194">
    <property type="entry name" value="HDAC_interact_dom"/>
</dbReference>
<dbReference type="Proteomes" id="UP001202328">
    <property type="component" value="Unassembled WGS sequence"/>
</dbReference>
<comment type="subcellular location">
    <subcellularLocation>
        <location evidence="1">Nucleus</location>
    </subcellularLocation>
</comment>
<reference evidence="6" key="1">
    <citation type="submission" date="2022-04" db="EMBL/GenBank/DDBJ databases">
        <title>A functionally conserved STORR gene fusion in Papaver species that diverged 16.8 million years ago.</title>
        <authorList>
            <person name="Catania T."/>
        </authorList>
    </citation>
    <scope>NUCLEOTIDE SEQUENCE</scope>
    <source>
        <strain evidence="6">S-188037</strain>
    </source>
</reference>
<keyword evidence="2" id="KW-0678">Repressor</keyword>
<feature type="region of interest" description="Disordered" evidence="4">
    <location>
        <begin position="350"/>
        <end position="378"/>
    </location>
</feature>
<dbReference type="GO" id="GO:0000785">
    <property type="term" value="C:chromatin"/>
    <property type="evidence" value="ECO:0007669"/>
    <property type="project" value="TreeGrafter"/>
</dbReference>
<dbReference type="AlphaFoldDB" id="A0AAD4TKJ8"/>
<dbReference type="EMBL" id="JAJJMB010001069">
    <property type="protein sequence ID" value="KAI3959302.1"/>
    <property type="molecule type" value="Genomic_DNA"/>
</dbReference>
<accession>A0AAD4TKJ8</accession>
<evidence type="ECO:0000256" key="3">
    <source>
        <dbReference type="ARBA" id="ARBA00023242"/>
    </source>
</evidence>
<dbReference type="PANTHER" id="PTHR12346:SF0">
    <property type="entry name" value="SIN3A, ISOFORM G"/>
    <property type="match status" value="1"/>
</dbReference>
<protein>
    <recommendedName>
        <fullName evidence="5">Histone deacetylase interacting domain-containing protein</fullName>
    </recommendedName>
</protein>